<accession>A0AA88D1A3</accession>
<organism evidence="2 3">
    <name type="scientific">Ficus carica</name>
    <name type="common">Common fig</name>
    <dbReference type="NCBI Taxonomy" id="3494"/>
    <lineage>
        <taxon>Eukaryota</taxon>
        <taxon>Viridiplantae</taxon>
        <taxon>Streptophyta</taxon>
        <taxon>Embryophyta</taxon>
        <taxon>Tracheophyta</taxon>
        <taxon>Spermatophyta</taxon>
        <taxon>Magnoliopsida</taxon>
        <taxon>eudicotyledons</taxon>
        <taxon>Gunneridae</taxon>
        <taxon>Pentapetalae</taxon>
        <taxon>rosids</taxon>
        <taxon>fabids</taxon>
        <taxon>Rosales</taxon>
        <taxon>Moraceae</taxon>
        <taxon>Ficeae</taxon>
        <taxon>Ficus</taxon>
    </lineage>
</organism>
<keyword evidence="3" id="KW-1185">Reference proteome</keyword>
<gene>
    <name evidence="2" type="ORF">TIFTF001_012003</name>
</gene>
<sequence length="109" mass="12551">MENGEWRKRKPSLTISTPSQLVLDLDLASNGKTRERLRLRLRFHCDSGDSFCHDSWPAIPQGREEVASRHSGNSGDCDIATISRQFPVIEERERDRGEREIKESEREGK</sequence>
<feature type="region of interest" description="Disordered" evidence="1">
    <location>
        <begin position="88"/>
        <end position="109"/>
    </location>
</feature>
<dbReference type="AlphaFoldDB" id="A0AA88D1A3"/>
<comment type="caution">
    <text evidence="2">The sequence shown here is derived from an EMBL/GenBank/DDBJ whole genome shotgun (WGS) entry which is preliminary data.</text>
</comment>
<evidence type="ECO:0000313" key="2">
    <source>
        <dbReference type="EMBL" id="GMN42788.1"/>
    </source>
</evidence>
<protein>
    <submittedName>
        <fullName evidence="2">Uncharacterized protein</fullName>
    </submittedName>
</protein>
<dbReference type="EMBL" id="BTGU01000015">
    <property type="protein sequence ID" value="GMN42788.1"/>
    <property type="molecule type" value="Genomic_DNA"/>
</dbReference>
<proteinExistence type="predicted"/>
<evidence type="ECO:0000256" key="1">
    <source>
        <dbReference type="SAM" id="MobiDB-lite"/>
    </source>
</evidence>
<reference evidence="2" key="1">
    <citation type="submission" date="2023-07" db="EMBL/GenBank/DDBJ databases">
        <title>draft genome sequence of fig (Ficus carica).</title>
        <authorList>
            <person name="Takahashi T."/>
            <person name="Nishimura K."/>
        </authorList>
    </citation>
    <scope>NUCLEOTIDE SEQUENCE</scope>
</reference>
<name>A0AA88D1A3_FICCA</name>
<feature type="compositionally biased region" description="Basic and acidic residues" evidence="1">
    <location>
        <begin position="89"/>
        <end position="109"/>
    </location>
</feature>
<evidence type="ECO:0000313" key="3">
    <source>
        <dbReference type="Proteomes" id="UP001187192"/>
    </source>
</evidence>
<dbReference type="Proteomes" id="UP001187192">
    <property type="component" value="Unassembled WGS sequence"/>
</dbReference>